<dbReference type="Proteomes" id="UP000887576">
    <property type="component" value="Unplaced"/>
</dbReference>
<protein>
    <submittedName>
        <fullName evidence="2">Major facilitator superfamily (MFS) profile domain-containing protein</fullName>
    </submittedName>
</protein>
<evidence type="ECO:0000313" key="1">
    <source>
        <dbReference type="Proteomes" id="UP000887576"/>
    </source>
</evidence>
<organism evidence="1 2">
    <name type="scientific">Panagrolaimus sp. JU765</name>
    <dbReference type="NCBI Taxonomy" id="591449"/>
    <lineage>
        <taxon>Eukaryota</taxon>
        <taxon>Metazoa</taxon>
        <taxon>Ecdysozoa</taxon>
        <taxon>Nematoda</taxon>
        <taxon>Chromadorea</taxon>
        <taxon>Rhabditida</taxon>
        <taxon>Tylenchina</taxon>
        <taxon>Panagrolaimomorpha</taxon>
        <taxon>Panagrolaimoidea</taxon>
        <taxon>Panagrolaimidae</taxon>
        <taxon>Panagrolaimus</taxon>
    </lineage>
</organism>
<proteinExistence type="predicted"/>
<dbReference type="WBParaSite" id="JU765_v2.g13907.t2">
    <property type="protein sequence ID" value="JU765_v2.g13907.t2"/>
    <property type="gene ID" value="JU765_v2.g13907"/>
</dbReference>
<accession>A0AC34Q808</accession>
<name>A0AC34Q808_9BILA</name>
<reference evidence="2" key="1">
    <citation type="submission" date="2022-11" db="UniProtKB">
        <authorList>
            <consortium name="WormBaseParasite"/>
        </authorList>
    </citation>
    <scope>IDENTIFICATION</scope>
</reference>
<sequence length="504" mass="54795">MVSVHPETLQPSNGSIGEKADNGGYRGTLMWSPTMVSLLMSAGFYGGLVTVWVAGYFSDRFGAKLMFGSIGEKADNGGYRGTLMWSPTMVSLLMSAGFYGGLVTVWVAGYFSDRFGAKLMLLVAILDSMMINALTPVLATTSYYGMLASRGILGLGDGLIFPAASSMSARWFPPAERSTMAAITTSGNQIAGVFAMVMSSYLCSLDVLGGWPLIFYSFALIGFLWISLWSLFASNSPDQNKHISPEERAYIHASLEGHIHSTGNSKKPYLAPVPWFKIACSLPIYANILCQFTYNFSQGLLQTYLPLYLKQILRVELNKNGILAMLPFITTLITKNFAGILSDKLKNKGHLSNTAGVKIFQALENCGGALCCLIMAYFIDCTTLPLAIVIFLGYGAFYSFGICGFFTSQLSVAPQYTGILFSILKIASVFGSVIAVDIVGIINKHGTEEEWSLIWLIAAILNAFTAIFYVCFGSAEVQKWAVPKQAQKEIETDKNSESIDDISN</sequence>
<evidence type="ECO:0000313" key="2">
    <source>
        <dbReference type="WBParaSite" id="JU765_v2.g13907.t2"/>
    </source>
</evidence>